<keyword evidence="5 7" id="KW-0788">Thiol protease</keyword>
<evidence type="ECO:0000256" key="7">
    <source>
        <dbReference type="RuleBase" id="RU361215"/>
    </source>
</evidence>
<dbReference type="OMA" id="CISNGEA"/>
<comment type="catalytic activity">
    <reaction evidence="1 7">
        <text>Thiol-dependent hydrolysis of ester, thioester, amide, peptide and isopeptide bonds formed by the C-terminal Gly of ubiquitin (a 76-residue protein attached to proteins as an intracellular targeting signal).</text>
        <dbReference type="EC" id="3.4.19.12"/>
    </reaction>
</comment>
<accession>A0A0D2NV91</accession>
<dbReference type="InterPro" id="IPR001578">
    <property type="entry name" value="Peptidase_C12_UCH"/>
</dbReference>
<dbReference type="PANTHER" id="PTHR10589">
    <property type="entry name" value="UBIQUITIN CARBOXYL-TERMINAL HYDROLASE"/>
    <property type="match status" value="1"/>
</dbReference>
<dbReference type="Gene3D" id="3.40.532.10">
    <property type="entry name" value="Peptidase C12, ubiquitin carboxyl-terminal hydrolase"/>
    <property type="match status" value="1"/>
</dbReference>
<evidence type="ECO:0000256" key="2">
    <source>
        <dbReference type="ARBA" id="ARBA00022670"/>
    </source>
</evidence>
<sequence>MAKKTFGILENNPDVMNPLAARLGLSPALAFHDVYSLTEPDLLALAPRPAHALLVTIPMTPAWKRAREEEDAGKGDYEDVGDDPVLWFKQTIGNACGSIGLLHCVLNGAPVEHILPASELARIRAEAQPKTMLPRARVLEESEFYEAAHRDAAQQGQSEVPPVDHDRGNHFVAFVKGTDGHLWELEGSRKGPLDRGVLAENEDMLSEKALDAGLRRVMEIEKNDEGGDLLFSCIVLAPALRNP</sequence>
<evidence type="ECO:0000256" key="6">
    <source>
        <dbReference type="PROSITE-ProRule" id="PRU01393"/>
    </source>
</evidence>
<gene>
    <name evidence="9" type="ORF">HYPSUDRAFT_164348</name>
</gene>
<dbReference type="SUPFAM" id="SSF54001">
    <property type="entry name" value="Cysteine proteinases"/>
    <property type="match status" value="1"/>
</dbReference>
<dbReference type="Pfam" id="PF01088">
    <property type="entry name" value="Peptidase_C12"/>
    <property type="match status" value="1"/>
</dbReference>
<dbReference type="FunFam" id="3.40.532.10:FF:000008">
    <property type="entry name" value="Ubiquitin carboxyl-terminal hydrolase"/>
    <property type="match status" value="1"/>
</dbReference>
<dbReference type="Proteomes" id="UP000054270">
    <property type="component" value="Unassembled WGS sequence"/>
</dbReference>
<feature type="domain" description="UCH catalytic" evidence="8">
    <location>
        <begin position="5"/>
        <end position="238"/>
    </location>
</feature>
<comment type="caution">
    <text evidence="6">Lacks conserved residue(s) required for the propagation of feature annotation.</text>
</comment>
<dbReference type="AlphaFoldDB" id="A0A0D2NV91"/>
<dbReference type="GO" id="GO:0005737">
    <property type="term" value="C:cytoplasm"/>
    <property type="evidence" value="ECO:0007669"/>
    <property type="project" value="TreeGrafter"/>
</dbReference>
<keyword evidence="4 7" id="KW-0378">Hydrolase</keyword>
<dbReference type="STRING" id="945553.A0A0D2NV91"/>
<dbReference type="PROSITE" id="PS52048">
    <property type="entry name" value="UCH_DOMAIN"/>
    <property type="match status" value="1"/>
</dbReference>
<evidence type="ECO:0000313" key="10">
    <source>
        <dbReference type="Proteomes" id="UP000054270"/>
    </source>
</evidence>
<comment type="similarity">
    <text evidence="6 7">Belongs to the peptidase C12 family.</text>
</comment>
<dbReference type="EC" id="3.4.19.12" evidence="7"/>
<dbReference type="CDD" id="cd09616">
    <property type="entry name" value="Peptidase_C12_UCH_L1_L3"/>
    <property type="match status" value="1"/>
</dbReference>
<reference evidence="10" key="1">
    <citation type="submission" date="2014-04" db="EMBL/GenBank/DDBJ databases">
        <title>Evolutionary Origins and Diversification of the Mycorrhizal Mutualists.</title>
        <authorList>
            <consortium name="DOE Joint Genome Institute"/>
            <consortium name="Mycorrhizal Genomics Consortium"/>
            <person name="Kohler A."/>
            <person name="Kuo A."/>
            <person name="Nagy L.G."/>
            <person name="Floudas D."/>
            <person name="Copeland A."/>
            <person name="Barry K.W."/>
            <person name="Cichocki N."/>
            <person name="Veneault-Fourrey C."/>
            <person name="LaButti K."/>
            <person name="Lindquist E.A."/>
            <person name="Lipzen A."/>
            <person name="Lundell T."/>
            <person name="Morin E."/>
            <person name="Murat C."/>
            <person name="Riley R."/>
            <person name="Ohm R."/>
            <person name="Sun H."/>
            <person name="Tunlid A."/>
            <person name="Henrissat B."/>
            <person name="Grigoriev I.V."/>
            <person name="Hibbett D.S."/>
            <person name="Martin F."/>
        </authorList>
    </citation>
    <scope>NUCLEOTIDE SEQUENCE [LARGE SCALE GENOMIC DNA]</scope>
    <source>
        <strain evidence="10">FD-334 SS-4</strain>
    </source>
</reference>
<keyword evidence="3 7" id="KW-0833">Ubl conjugation pathway</keyword>
<evidence type="ECO:0000256" key="1">
    <source>
        <dbReference type="ARBA" id="ARBA00000707"/>
    </source>
</evidence>
<proteinExistence type="inferred from homology"/>
<organism evidence="9 10">
    <name type="scientific">Hypholoma sublateritium (strain FD-334 SS-4)</name>
    <dbReference type="NCBI Taxonomy" id="945553"/>
    <lineage>
        <taxon>Eukaryota</taxon>
        <taxon>Fungi</taxon>
        <taxon>Dikarya</taxon>
        <taxon>Basidiomycota</taxon>
        <taxon>Agaricomycotina</taxon>
        <taxon>Agaricomycetes</taxon>
        <taxon>Agaricomycetidae</taxon>
        <taxon>Agaricales</taxon>
        <taxon>Agaricineae</taxon>
        <taxon>Strophariaceae</taxon>
        <taxon>Hypholoma</taxon>
    </lineage>
</organism>
<keyword evidence="2 7" id="KW-0645">Protease</keyword>
<evidence type="ECO:0000256" key="3">
    <source>
        <dbReference type="ARBA" id="ARBA00022786"/>
    </source>
</evidence>
<dbReference type="EMBL" id="KN817548">
    <property type="protein sequence ID" value="KJA22709.1"/>
    <property type="molecule type" value="Genomic_DNA"/>
</dbReference>
<evidence type="ECO:0000259" key="8">
    <source>
        <dbReference type="PROSITE" id="PS52048"/>
    </source>
</evidence>
<evidence type="ECO:0000256" key="5">
    <source>
        <dbReference type="ARBA" id="ARBA00022807"/>
    </source>
</evidence>
<dbReference type="InterPro" id="IPR038765">
    <property type="entry name" value="Papain-like_cys_pep_sf"/>
</dbReference>
<dbReference type="InterPro" id="IPR036959">
    <property type="entry name" value="Peptidase_C12_UCH_sf"/>
</dbReference>
<keyword evidence="10" id="KW-1185">Reference proteome</keyword>
<name>A0A0D2NV91_HYPSF</name>
<dbReference type="GO" id="GO:0006511">
    <property type="term" value="P:ubiquitin-dependent protein catabolic process"/>
    <property type="evidence" value="ECO:0007669"/>
    <property type="project" value="UniProtKB-UniRule"/>
</dbReference>
<evidence type="ECO:0000313" key="9">
    <source>
        <dbReference type="EMBL" id="KJA22709.1"/>
    </source>
</evidence>
<evidence type="ECO:0000256" key="4">
    <source>
        <dbReference type="ARBA" id="ARBA00022801"/>
    </source>
</evidence>
<dbReference type="PRINTS" id="PR00707">
    <property type="entry name" value="UBCTHYDRLASE"/>
</dbReference>
<dbReference type="OrthoDB" id="427186at2759"/>
<protein>
    <recommendedName>
        <fullName evidence="7">Ubiquitin carboxyl-terminal hydrolase</fullName>
        <ecNumber evidence="7">3.4.19.12</ecNumber>
    </recommendedName>
</protein>
<dbReference type="GO" id="GO:0004843">
    <property type="term" value="F:cysteine-type deubiquitinase activity"/>
    <property type="evidence" value="ECO:0007669"/>
    <property type="project" value="UniProtKB-EC"/>
</dbReference>
<dbReference type="PANTHER" id="PTHR10589:SF41">
    <property type="entry name" value="UBIQUITIN CARBOXYL-TERMINAL HYDROLASE"/>
    <property type="match status" value="1"/>
</dbReference>
<dbReference type="GO" id="GO:0016579">
    <property type="term" value="P:protein deubiquitination"/>
    <property type="evidence" value="ECO:0007669"/>
    <property type="project" value="TreeGrafter"/>
</dbReference>